<dbReference type="Gene3D" id="3.80.10.10">
    <property type="entry name" value="Ribonuclease Inhibitor"/>
    <property type="match status" value="1"/>
</dbReference>
<evidence type="ECO:0000256" key="3">
    <source>
        <dbReference type="ARBA" id="ARBA00022729"/>
    </source>
</evidence>
<dbReference type="Gene3D" id="3.30.200.20">
    <property type="entry name" value="Phosphorylase Kinase, domain 1"/>
    <property type="match status" value="1"/>
</dbReference>
<dbReference type="Proteomes" id="UP001604336">
    <property type="component" value="Unassembled WGS sequence"/>
</dbReference>
<dbReference type="SUPFAM" id="SSF52058">
    <property type="entry name" value="L domain-like"/>
    <property type="match status" value="1"/>
</dbReference>
<organism evidence="8 9">
    <name type="scientific">Abeliophyllum distichum</name>
    <dbReference type="NCBI Taxonomy" id="126358"/>
    <lineage>
        <taxon>Eukaryota</taxon>
        <taxon>Viridiplantae</taxon>
        <taxon>Streptophyta</taxon>
        <taxon>Embryophyta</taxon>
        <taxon>Tracheophyta</taxon>
        <taxon>Spermatophyta</taxon>
        <taxon>Magnoliopsida</taxon>
        <taxon>eudicotyledons</taxon>
        <taxon>Gunneridae</taxon>
        <taxon>Pentapetalae</taxon>
        <taxon>asterids</taxon>
        <taxon>lamiids</taxon>
        <taxon>Lamiales</taxon>
        <taxon>Oleaceae</taxon>
        <taxon>Forsythieae</taxon>
        <taxon>Abeliophyllum</taxon>
    </lineage>
</organism>
<evidence type="ECO:0000313" key="8">
    <source>
        <dbReference type="EMBL" id="KAL2524681.1"/>
    </source>
</evidence>
<sequence length="358" mass="40737">MVVSFRNEKWYCLGCFEEERIALLYLKESIPIGILLPSWVDYETKASCCHWQGVQCSNTIGRVIQLDLYNTRLEGQLTHAFYNNSSLVTLDLRENQFIRSIPQSIGNLSSLSIILLGGNHFEGTILDQLCQMKRLSMIDLSYNGLYGHIPHCLSNITLVYEGELYILSTDQGYINQPDLVWEKLNEVNGDTVFMTGNFKEFKVEDHSNSTWHEKNAIDSTADYLARIDDDNGAGLHSDDYFLGAALDEFKREVLIMHNLRHPNVVLFVGAVTRPLNLSIVTEFLPRKLNLEPLIKIAMRETLIFVVIHYLSVDCTGSKPVLPSVFDDESEESGFMDMEFFYIRFTVSYVSAVLCIAIA</sequence>
<dbReference type="SUPFAM" id="SSF56112">
    <property type="entry name" value="Protein kinase-like (PK-like)"/>
    <property type="match status" value="1"/>
</dbReference>
<evidence type="ECO:0000256" key="2">
    <source>
        <dbReference type="ARBA" id="ARBA00022614"/>
    </source>
</evidence>
<evidence type="ECO:0000256" key="1">
    <source>
        <dbReference type="ARBA" id="ARBA00004370"/>
    </source>
</evidence>
<dbReference type="InterPro" id="IPR032675">
    <property type="entry name" value="LRR_dom_sf"/>
</dbReference>
<dbReference type="InterPro" id="IPR011009">
    <property type="entry name" value="Kinase-like_dom_sf"/>
</dbReference>
<proteinExistence type="predicted"/>
<reference evidence="9" key="1">
    <citation type="submission" date="2024-07" db="EMBL/GenBank/DDBJ databases">
        <title>Two chromosome-level genome assemblies of Korean endemic species Abeliophyllum distichum and Forsythia ovata (Oleaceae).</title>
        <authorList>
            <person name="Jang H."/>
        </authorList>
    </citation>
    <scope>NUCLEOTIDE SEQUENCE [LARGE SCALE GENOMIC DNA]</scope>
</reference>
<dbReference type="InterPro" id="IPR052592">
    <property type="entry name" value="LRR-RLK"/>
</dbReference>
<evidence type="ECO:0000256" key="4">
    <source>
        <dbReference type="ARBA" id="ARBA00022737"/>
    </source>
</evidence>
<keyword evidence="9" id="KW-1185">Reference proteome</keyword>
<dbReference type="Pfam" id="PF04424">
    <property type="entry name" value="MINDY_DUB"/>
    <property type="match status" value="1"/>
</dbReference>
<name>A0ABD1UI15_9LAMI</name>
<dbReference type="PANTHER" id="PTHR48054:SF93">
    <property type="entry name" value="LEUCINE-RICH REPEAT-CONTAINING, PLANT-TYPE, LEUCINE-RICH REPEAT DOMAIN SUPERFAMILY"/>
    <property type="match status" value="1"/>
</dbReference>
<evidence type="ECO:0000313" key="9">
    <source>
        <dbReference type="Proteomes" id="UP001604336"/>
    </source>
</evidence>
<evidence type="ECO:0000259" key="6">
    <source>
        <dbReference type="Pfam" id="PF04424"/>
    </source>
</evidence>
<dbReference type="InterPro" id="IPR013210">
    <property type="entry name" value="LRR_N_plant-typ"/>
</dbReference>
<dbReference type="InterPro" id="IPR033979">
    <property type="entry name" value="MINDY_domain"/>
</dbReference>
<protein>
    <submittedName>
        <fullName evidence="8">MINDY DUB domain-containing protein</fullName>
    </submittedName>
</protein>
<dbReference type="Pfam" id="PF00560">
    <property type="entry name" value="LRR_1"/>
    <property type="match status" value="2"/>
</dbReference>
<keyword evidence="4" id="KW-0677">Repeat</keyword>
<dbReference type="AlphaFoldDB" id="A0ABD1UI15"/>
<feature type="domain" description="MINDY deubiquitinase" evidence="6">
    <location>
        <begin position="160"/>
        <end position="198"/>
    </location>
</feature>
<evidence type="ECO:0000259" key="7">
    <source>
        <dbReference type="Pfam" id="PF08263"/>
    </source>
</evidence>
<comment type="subcellular location">
    <subcellularLocation>
        <location evidence="1">Membrane</location>
    </subcellularLocation>
</comment>
<keyword evidence="3" id="KW-0732">Signal</keyword>
<dbReference type="Pfam" id="PF08263">
    <property type="entry name" value="LRRNT_2"/>
    <property type="match status" value="1"/>
</dbReference>
<keyword evidence="2" id="KW-0433">Leucine-rich repeat</keyword>
<evidence type="ECO:0000256" key="5">
    <source>
        <dbReference type="ARBA" id="ARBA00023136"/>
    </source>
</evidence>
<accession>A0ABD1UI15</accession>
<comment type="caution">
    <text evidence="8">The sequence shown here is derived from an EMBL/GenBank/DDBJ whole genome shotgun (WGS) entry which is preliminary data.</text>
</comment>
<dbReference type="InterPro" id="IPR001611">
    <property type="entry name" value="Leu-rich_rpt"/>
</dbReference>
<dbReference type="GO" id="GO:0016020">
    <property type="term" value="C:membrane"/>
    <property type="evidence" value="ECO:0007669"/>
    <property type="project" value="UniProtKB-SubCell"/>
</dbReference>
<dbReference type="PANTHER" id="PTHR48054">
    <property type="entry name" value="RECEPTOR KINASE-LIKE PROTEIN XA21"/>
    <property type="match status" value="1"/>
</dbReference>
<dbReference type="FunFam" id="3.80.10.10:FF:000400">
    <property type="entry name" value="Nuclear pore complex protein NUP107"/>
    <property type="match status" value="1"/>
</dbReference>
<gene>
    <name evidence="8" type="ORF">Adt_09735</name>
</gene>
<feature type="domain" description="Leucine-rich repeat-containing N-terminal plant-type" evidence="7">
    <location>
        <begin position="18"/>
        <end position="57"/>
    </location>
</feature>
<keyword evidence="5" id="KW-0472">Membrane</keyword>
<dbReference type="EMBL" id="JBFOLK010000003">
    <property type="protein sequence ID" value="KAL2524681.1"/>
    <property type="molecule type" value="Genomic_DNA"/>
</dbReference>